<feature type="domain" description="Histone deacetylase" evidence="2">
    <location>
        <begin position="20"/>
        <end position="303"/>
    </location>
</feature>
<reference evidence="4" key="1">
    <citation type="journal article" date="2019" name="Int. J. Syst. Evol. Microbiol.">
        <title>The Global Catalogue of Microorganisms (GCM) 10K type strain sequencing project: providing services to taxonomists for standard genome sequencing and annotation.</title>
        <authorList>
            <consortium name="The Broad Institute Genomics Platform"/>
            <consortium name="The Broad Institute Genome Sequencing Center for Infectious Disease"/>
            <person name="Wu L."/>
            <person name="Ma J."/>
        </authorList>
    </citation>
    <scope>NUCLEOTIDE SEQUENCE [LARGE SCALE GENOMIC DNA]</scope>
    <source>
        <strain evidence="4">NBRC 111756</strain>
    </source>
</reference>
<dbReference type="CDD" id="cd11599">
    <property type="entry name" value="HDAC_classII_2"/>
    <property type="match status" value="1"/>
</dbReference>
<keyword evidence="4" id="KW-1185">Reference proteome</keyword>
<comment type="similarity">
    <text evidence="1">Belongs to the histone deacetylase family.</text>
</comment>
<evidence type="ECO:0000313" key="3">
    <source>
        <dbReference type="EMBL" id="MFC6673275.1"/>
    </source>
</evidence>
<dbReference type="Proteomes" id="UP001596422">
    <property type="component" value="Unassembled WGS sequence"/>
</dbReference>
<dbReference type="InterPro" id="IPR023696">
    <property type="entry name" value="Ureohydrolase_dom_sf"/>
</dbReference>
<evidence type="ECO:0000313" key="4">
    <source>
        <dbReference type="Proteomes" id="UP001596422"/>
    </source>
</evidence>
<accession>A0ABW2A777</accession>
<dbReference type="InterPro" id="IPR037138">
    <property type="entry name" value="His_deacetylse_dom_sf"/>
</dbReference>
<dbReference type="EMBL" id="JBHSWE010000001">
    <property type="protein sequence ID" value="MFC6673275.1"/>
    <property type="molecule type" value="Genomic_DNA"/>
</dbReference>
<evidence type="ECO:0000259" key="2">
    <source>
        <dbReference type="Pfam" id="PF00850"/>
    </source>
</evidence>
<gene>
    <name evidence="3" type="ORF">ACFQDL_26690</name>
</gene>
<evidence type="ECO:0000256" key="1">
    <source>
        <dbReference type="ARBA" id="ARBA00005947"/>
    </source>
</evidence>
<sequence>MTTAFISHPDCQLHEMGAGHPESPQRLQAIERQLDASDLRQRLDIQLATPVEVELLYWTHGREFVREIEALLPSHGLAWADPDTALNPHSLGAAHLAAGAVVQAAKRVLAGQVDNAFCAIRPPGHHAEQERAMGFCLFNNVAVGVEWALREGGAERVAVLDFDVHHGNGTVDIFQDRPEVLVCSSFQYPFYPFRYQDIRRPNIVHTPLPAGTASDEFRLAVEADWLPALRRHRPDIIFVSAGFDAHREDPLAQLRLEDADFRWITDLIVDASKPSAGGRIVSVLEGGYSLQALGRSVEQHLEGLLEA</sequence>
<comment type="caution">
    <text evidence="3">The sequence shown here is derived from an EMBL/GenBank/DDBJ whole genome shotgun (WGS) entry which is preliminary data.</text>
</comment>
<dbReference type="InterPro" id="IPR023801">
    <property type="entry name" value="His_deacetylse_dom"/>
</dbReference>
<dbReference type="PANTHER" id="PTHR10625">
    <property type="entry name" value="HISTONE DEACETYLASE HDAC1-RELATED"/>
    <property type="match status" value="1"/>
</dbReference>
<proteinExistence type="inferred from homology"/>
<dbReference type="PANTHER" id="PTHR10625:SF10">
    <property type="entry name" value="HISTONE DEACETYLASE HDAC1"/>
    <property type="match status" value="1"/>
</dbReference>
<dbReference type="Gene3D" id="3.40.800.20">
    <property type="entry name" value="Histone deacetylase domain"/>
    <property type="match status" value="1"/>
</dbReference>
<dbReference type="RefSeq" id="WP_379911647.1">
    <property type="nucleotide sequence ID" value="NZ_JBHSWE010000001.1"/>
</dbReference>
<dbReference type="PRINTS" id="PR01270">
    <property type="entry name" value="HDASUPER"/>
</dbReference>
<protein>
    <submittedName>
        <fullName evidence="3">Histone deacetylase family protein</fullName>
    </submittedName>
</protein>
<organism evidence="3 4">
    <name type="scientific">Marinobacterium aestuariivivens</name>
    <dbReference type="NCBI Taxonomy" id="1698799"/>
    <lineage>
        <taxon>Bacteria</taxon>
        <taxon>Pseudomonadati</taxon>
        <taxon>Pseudomonadota</taxon>
        <taxon>Gammaproteobacteria</taxon>
        <taxon>Oceanospirillales</taxon>
        <taxon>Oceanospirillaceae</taxon>
        <taxon>Marinobacterium</taxon>
    </lineage>
</organism>
<dbReference type="SUPFAM" id="SSF52768">
    <property type="entry name" value="Arginase/deacetylase"/>
    <property type="match status" value="1"/>
</dbReference>
<dbReference type="Pfam" id="PF00850">
    <property type="entry name" value="Hist_deacetyl"/>
    <property type="match status" value="1"/>
</dbReference>
<name>A0ABW2A777_9GAMM</name>
<dbReference type="InterPro" id="IPR000286">
    <property type="entry name" value="HDACs"/>
</dbReference>